<dbReference type="NCBIfam" id="TIGR02937">
    <property type="entry name" value="sigma70-ECF"/>
    <property type="match status" value="1"/>
</dbReference>
<evidence type="ECO:0000256" key="1">
    <source>
        <dbReference type="ARBA" id="ARBA00010641"/>
    </source>
</evidence>
<dbReference type="Pfam" id="PF08281">
    <property type="entry name" value="Sigma70_r4_2"/>
    <property type="match status" value="1"/>
</dbReference>
<keyword evidence="3" id="KW-0731">Sigma factor</keyword>
<dbReference type="SUPFAM" id="SSF88946">
    <property type="entry name" value="Sigma2 domain of RNA polymerase sigma factors"/>
    <property type="match status" value="1"/>
</dbReference>
<evidence type="ECO:0000259" key="5">
    <source>
        <dbReference type="Pfam" id="PF04542"/>
    </source>
</evidence>
<keyword evidence="2" id="KW-0805">Transcription regulation</keyword>
<dbReference type="PANTHER" id="PTHR43133:SF63">
    <property type="entry name" value="RNA POLYMERASE SIGMA FACTOR FECI-RELATED"/>
    <property type="match status" value="1"/>
</dbReference>
<dbReference type="Gene3D" id="1.10.10.10">
    <property type="entry name" value="Winged helix-like DNA-binding domain superfamily/Winged helix DNA-binding domain"/>
    <property type="match status" value="1"/>
</dbReference>
<sequence length="165" mass="18367">MSDAGVHKQIGVLYSEHHNWLANWLSQKLRCQYLGADLAQDTFVRLFAGRLPSNLDNPKAYLTTVAKGIVNTYLRRKNLEQAYLEALAAAPEPVQPSPEERLLVLEILADIDRILDGLPAKVKQVFLLAQLDGLPYADICDSLDVSLATVKRHMVKAYSHCLSAI</sequence>
<gene>
    <name evidence="7" type="ORF">ACIPEN_14030</name>
</gene>
<keyword evidence="8" id="KW-1185">Reference proteome</keyword>
<comment type="caution">
    <text evidence="7">The sequence shown here is derived from an EMBL/GenBank/DDBJ whole genome shotgun (WGS) entry which is preliminary data.</text>
</comment>
<dbReference type="NCBIfam" id="NF009180">
    <property type="entry name" value="PRK12528.1"/>
    <property type="match status" value="1"/>
</dbReference>
<evidence type="ECO:0000313" key="8">
    <source>
        <dbReference type="Proteomes" id="UP001617427"/>
    </source>
</evidence>
<evidence type="ECO:0000259" key="6">
    <source>
        <dbReference type="Pfam" id="PF08281"/>
    </source>
</evidence>
<proteinExistence type="inferred from homology"/>
<protein>
    <submittedName>
        <fullName evidence="7">Sigma-70 family RNA polymerase sigma factor</fullName>
    </submittedName>
</protein>
<dbReference type="InterPro" id="IPR013249">
    <property type="entry name" value="RNA_pol_sigma70_r4_t2"/>
</dbReference>
<dbReference type="RefSeq" id="WP_402701304.1">
    <property type="nucleotide sequence ID" value="NZ_JBIUZV010000007.1"/>
</dbReference>
<evidence type="ECO:0000313" key="7">
    <source>
        <dbReference type="EMBL" id="MFJ3046945.1"/>
    </source>
</evidence>
<dbReference type="InterPro" id="IPR007627">
    <property type="entry name" value="RNA_pol_sigma70_r2"/>
</dbReference>
<evidence type="ECO:0000256" key="4">
    <source>
        <dbReference type="ARBA" id="ARBA00023163"/>
    </source>
</evidence>
<reference evidence="7 8" key="1">
    <citation type="submission" date="2024-10" db="EMBL/GenBank/DDBJ databases">
        <title>The Natural Products Discovery Center: Release of the First 8490 Sequenced Strains for Exploring Actinobacteria Biosynthetic Diversity.</title>
        <authorList>
            <person name="Kalkreuter E."/>
            <person name="Kautsar S.A."/>
            <person name="Yang D."/>
            <person name="Bader C.D."/>
            <person name="Teijaro C.N."/>
            <person name="Fluegel L."/>
            <person name="Davis C.M."/>
            <person name="Simpson J.R."/>
            <person name="Lauterbach L."/>
            <person name="Steele A.D."/>
            <person name="Gui C."/>
            <person name="Meng S."/>
            <person name="Li G."/>
            <person name="Viehrig K."/>
            <person name="Ye F."/>
            <person name="Su P."/>
            <person name="Kiefer A.F."/>
            <person name="Nichols A."/>
            <person name="Cepeda A.J."/>
            <person name="Yan W."/>
            <person name="Fan B."/>
            <person name="Jiang Y."/>
            <person name="Adhikari A."/>
            <person name="Zheng C.-J."/>
            <person name="Schuster L."/>
            <person name="Cowan T.M."/>
            <person name="Smanski M.J."/>
            <person name="Chevrette M.G."/>
            <person name="De Carvalho L.P.S."/>
            <person name="Shen B."/>
        </authorList>
    </citation>
    <scope>NUCLEOTIDE SEQUENCE [LARGE SCALE GENOMIC DNA]</scope>
    <source>
        <strain evidence="7 8">NPDC087045</strain>
    </source>
</reference>
<accession>A0ABW8F0X8</accession>
<dbReference type="InterPro" id="IPR013325">
    <property type="entry name" value="RNA_pol_sigma_r2"/>
</dbReference>
<dbReference type="CDD" id="cd06171">
    <property type="entry name" value="Sigma70_r4"/>
    <property type="match status" value="1"/>
</dbReference>
<dbReference type="InterPro" id="IPR039425">
    <property type="entry name" value="RNA_pol_sigma-70-like"/>
</dbReference>
<feature type="domain" description="RNA polymerase sigma factor 70 region 4 type 2" evidence="6">
    <location>
        <begin position="110"/>
        <end position="161"/>
    </location>
</feature>
<comment type="similarity">
    <text evidence="1">Belongs to the sigma-70 factor family. ECF subfamily.</text>
</comment>
<dbReference type="Pfam" id="PF04542">
    <property type="entry name" value="Sigma70_r2"/>
    <property type="match status" value="1"/>
</dbReference>
<dbReference type="EMBL" id="JBIUZV010000007">
    <property type="protein sequence ID" value="MFJ3046945.1"/>
    <property type="molecule type" value="Genomic_DNA"/>
</dbReference>
<name>A0ABW8F0X8_9BURK</name>
<dbReference type="Proteomes" id="UP001617427">
    <property type="component" value="Unassembled WGS sequence"/>
</dbReference>
<dbReference type="InterPro" id="IPR036388">
    <property type="entry name" value="WH-like_DNA-bd_sf"/>
</dbReference>
<evidence type="ECO:0000256" key="3">
    <source>
        <dbReference type="ARBA" id="ARBA00023082"/>
    </source>
</evidence>
<keyword evidence="4" id="KW-0804">Transcription</keyword>
<evidence type="ECO:0000256" key="2">
    <source>
        <dbReference type="ARBA" id="ARBA00023015"/>
    </source>
</evidence>
<dbReference type="PANTHER" id="PTHR43133">
    <property type="entry name" value="RNA POLYMERASE ECF-TYPE SIGMA FACTO"/>
    <property type="match status" value="1"/>
</dbReference>
<organism evidence="7 8">
    <name type="scientific">Herbaspirillum chlorophenolicum</name>
    <dbReference type="NCBI Taxonomy" id="211589"/>
    <lineage>
        <taxon>Bacteria</taxon>
        <taxon>Pseudomonadati</taxon>
        <taxon>Pseudomonadota</taxon>
        <taxon>Betaproteobacteria</taxon>
        <taxon>Burkholderiales</taxon>
        <taxon>Oxalobacteraceae</taxon>
        <taxon>Herbaspirillum</taxon>
    </lineage>
</organism>
<dbReference type="InterPro" id="IPR013324">
    <property type="entry name" value="RNA_pol_sigma_r3/r4-like"/>
</dbReference>
<dbReference type="InterPro" id="IPR014284">
    <property type="entry name" value="RNA_pol_sigma-70_dom"/>
</dbReference>
<feature type="domain" description="RNA polymerase sigma-70 region 2" evidence="5">
    <location>
        <begin position="13"/>
        <end position="78"/>
    </location>
</feature>
<dbReference type="Gene3D" id="1.10.1740.10">
    <property type="match status" value="1"/>
</dbReference>
<dbReference type="SUPFAM" id="SSF88659">
    <property type="entry name" value="Sigma3 and sigma4 domains of RNA polymerase sigma factors"/>
    <property type="match status" value="1"/>
</dbReference>